<keyword evidence="1" id="KW-0732">Signal</keyword>
<name>A0A2D6YHW7_9DELT</name>
<protein>
    <submittedName>
        <fullName evidence="2">Uncharacterized protein</fullName>
    </submittedName>
</protein>
<feature type="signal peptide" evidence="1">
    <location>
        <begin position="1"/>
        <end position="24"/>
    </location>
</feature>
<gene>
    <name evidence="2" type="ORF">CMN54_04825</name>
</gene>
<evidence type="ECO:0000313" key="3">
    <source>
        <dbReference type="Proteomes" id="UP000226525"/>
    </source>
</evidence>
<dbReference type="AlphaFoldDB" id="A0A2D6YHW7"/>
<sequence>MKILVMISLLSVVAFQVMPSALVANDNNTYVAEPEYEEEGIQVEDAIIAGAVLWAMYALFVSLEIDEYLFGDVDTEQFPKNKDRFEFTLINDEEIRVFYQKKF</sequence>
<proteinExistence type="predicted"/>
<dbReference type="EMBL" id="NZEX01000049">
    <property type="protein sequence ID" value="MAH62768.1"/>
    <property type="molecule type" value="Genomic_DNA"/>
</dbReference>
<reference evidence="3" key="1">
    <citation type="submission" date="2017-09" db="EMBL/GenBank/DDBJ databases">
        <title>The Reconstruction of 2,631 Draft Metagenome-Assembled Genomes from the Global Oceans.</title>
        <authorList>
            <person name="Tully B.J."/>
            <person name="Graham E.D."/>
            <person name="Heidelberg J.F."/>
        </authorList>
    </citation>
    <scope>NUCLEOTIDE SEQUENCE [LARGE SCALE GENOMIC DNA]</scope>
</reference>
<evidence type="ECO:0000256" key="1">
    <source>
        <dbReference type="SAM" id="SignalP"/>
    </source>
</evidence>
<accession>A0A2D6YHW7</accession>
<organism evidence="2 3">
    <name type="scientific">SAR324 cluster bacterium</name>
    <dbReference type="NCBI Taxonomy" id="2024889"/>
    <lineage>
        <taxon>Bacteria</taxon>
        <taxon>Deltaproteobacteria</taxon>
        <taxon>SAR324 cluster</taxon>
    </lineage>
</organism>
<feature type="chain" id="PRO_5014809615" evidence="1">
    <location>
        <begin position="25"/>
        <end position="103"/>
    </location>
</feature>
<dbReference type="Proteomes" id="UP000226525">
    <property type="component" value="Unassembled WGS sequence"/>
</dbReference>
<comment type="caution">
    <text evidence="2">The sequence shown here is derived from an EMBL/GenBank/DDBJ whole genome shotgun (WGS) entry which is preliminary data.</text>
</comment>
<evidence type="ECO:0000313" key="2">
    <source>
        <dbReference type="EMBL" id="MAH62768.1"/>
    </source>
</evidence>